<reference evidence="1 2" key="1">
    <citation type="journal article" date="2019" name="Int. J. Syst. Evol. Microbiol.">
        <title>The Global Catalogue of Microorganisms (GCM) 10K type strain sequencing project: providing services to taxonomists for standard genome sequencing and annotation.</title>
        <authorList>
            <consortium name="The Broad Institute Genomics Platform"/>
            <consortium name="The Broad Institute Genome Sequencing Center for Infectious Disease"/>
            <person name="Wu L."/>
            <person name="Ma J."/>
        </authorList>
    </citation>
    <scope>NUCLEOTIDE SEQUENCE [LARGE SCALE GENOMIC DNA]</scope>
    <source>
        <strain evidence="1 2">JCM 14902</strain>
    </source>
</reference>
<dbReference type="EMBL" id="BAAAOH010000001">
    <property type="protein sequence ID" value="GAA1979236.1"/>
    <property type="molecule type" value="Genomic_DNA"/>
</dbReference>
<name>A0ABN2S2F1_9MICO</name>
<dbReference type="RefSeq" id="WP_344059249.1">
    <property type="nucleotide sequence ID" value="NZ_BAAAOH010000001.1"/>
</dbReference>
<gene>
    <name evidence="1" type="ORF">GCM10009777_10700</name>
</gene>
<proteinExistence type="predicted"/>
<protein>
    <submittedName>
        <fullName evidence="1">Uncharacterized protein</fullName>
    </submittedName>
</protein>
<sequence length="95" mass="10719">MMDDRILQRLAAEQPLQSLTSKELQAATLLVTRDPRPKPCRAWVRFGPNAVQVEAVVVVWNDVACGIQFTVGNRDLHCWVWANAVSPLEHWSSSH</sequence>
<evidence type="ECO:0000313" key="2">
    <source>
        <dbReference type="Proteomes" id="UP001500326"/>
    </source>
</evidence>
<accession>A0ABN2S2F1</accession>
<comment type="caution">
    <text evidence="1">The sequence shown here is derived from an EMBL/GenBank/DDBJ whole genome shotgun (WGS) entry which is preliminary data.</text>
</comment>
<keyword evidence="2" id="KW-1185">Reference proteome</keyword>
<evidence type="ECO:0000313" key="1">
    <source>
        <dbReference type="EMBL" id="GAA1979236.1"/>
    </source>
</evidence>
<organism evidence="1 2">
    <name type="scientific">Microbacterium pumilum</name>
    <dbReference type="NCBI Taxonomy" id="344165"/>
    <lineage>
        <taxon>Bacteria</taxon>
        <taxon>Bacillati</taxon>
        <taxon>Actinomycetota</taxon>
        <taxon>Actinomycetes</taxon>
        <taxon>Micrococcales</taxon>
        <taxon>Microbacteriaceae</taxon>
        <taxon>Microbacterium</taxon>
    </lineage>
</organism>
<dbReference type="Proteomes" id="UP001500326">
    <property type="component" value="Unassembled WGS sequence"/>
</dbReference>